<dbReference type="PIRSF" id="PIRSF002131">
    <property type="entry name" value="Ribosomal_S11"/>
    <property type="match status" value="1"/>
</dbReference>
<evidence type="ECO:0000313" key="8">
    <source>
        <dbReference type="EMBL" id="UYP48267.1"/>
    </source>
</evidence>
<dbReference type="SUPFAM" id="SSF53137">
    <property type="entry name" value="Translational machinery components"/>
    <property type="match status" value="1"/>
</dbReference>
<evidence type="ECO:0000256" key="3">
    <source>
        <dbReference type="ARBA" id="ARBA00022884"/>
    </source>
</evidence>
<gene>
    <name evidence="6" type="primary">rps11</name>
    <name evidence="8" type="ORF">NEF87_004552</name>
</gene>
<dbReference type="Proteomes" id="UP001208689">
    <property type="component" value="Chromosome"/>
</dbReference>
<sequence length="136" mass="14675">MSKYSVDKKSMKWGIAHLFASYNDTILTITDLSGAETLARISGGMVVKSDRDEAKPYAAMQCAMRASLQLKDKGIRGIHIKVRAPGGRGAKTPGPGAQSAIRGLSRSGLRIGRIEEVTPISHDGTRRKGGRRGRRV</sequence>
<name>A0ABY6HZG0_9ARCH</name>
<accession>A0ABY6HZG0</accession>
<evidence type="ECO:0000256" key="7">
    <source>
        <dbReference type="SAM" id="MobiDB-lite"/>
    </source>
</evidence>
<feature type="region of interest" description="Disordered" evidence="7">
    <location>
        <begin position="82"/>
        <end position="101"/>
    </location>
</feature>
<comment type="similarity">
    <text evidence="1 6">Belongs to the universal ribosomal protein uS11 family.</text>
</comment>
<evidence type="ECO:0000256" key="5">
    <source>
        <dbReference type="ARBA" id="ARBA00023274"/>
    </source>
</evidence>
<evidence type="ECO:0000256" key="6">
    <source>
        <dbReference type="HAMAP-Rule" id="MF_01310"/>
    </source>
</evidence>
<evidence type="ECO:0000256" key="1">
    <source>
        <dbReference type="ARBA" id="ARBA00006194"/>
    </source>
</evidence>
<dbReference type="GO" id="GO:0005840">
    <property type="term" value="C:ribosome"/>
    <property type="evidence" value="ECO:0007669"/>
    <property type="project" value="UniProtKB-KW"/>
</dbReference>
<protein>
    <recommendedName>
        <fullName evidence="6">Small ribosomal subunit protein uS11</fullName>
    </recommendedName>
</protein>
<dbReference type="NCBIfam" id="TIGR03628">
    <property type="entry name" value="arch_S11P"/>
    <property type="match status" value="1"/>
</dbReference>
<dbReference type="InterPro" id="IPR019961">
    <property type="entry name" value="Ribosomal_uS11_archaeal"/>
</dbReference>
<dbReference type="Pfam" id="PF00411">
    <property type="entry name" value="Ribosomal_S11"/>
    <property type="match status" value="1"/>
</dbReference>
<evidence type="ECO:0000313" key="9">
    <source>
        <dbReference type="Proteomes" id="UP001208689"/>
    </source>
</evidence>
<comment type="subunit">
    <text evidence="6">Part of the 30S ribosomal subunit.</text>
</comment>
<dbReference type="HAMAP" id="MF_01310">
    <property type="entry name" value="Ribosomal_uS11"/>
    <property type="match status" value="1"/>
</dbReference>
<reference evidence="8" key="1">
    <citation type="submission" date="2022-09" db="EMBL/GenBank/DDBJ databases">
        <title>Actin cytoskeleton and complex cell architecture in an #Asgard archaeon.</title>
        <authorList>
            <person name="Ponce Toledo R.I."/>
            <person name="Schleper C."/>
            <person name="Rodrigues Oliveira T."/>
            <person name="Wollweber F."/>
            <person name="Xu J."/>
            <person name="Rittmann S."/>
            <person name="Klingl A."/>
            <person name="Pilhofer M."/>
        </authorList>
    </citation>
    <scope>NUCLEOTIDE SEQUENCE</scope>
    <source>
        <strain evidence="8">B-35</strain>
    </source>
</reference>
<dbReference type="InterPro" id="IPR036967">
    <property type="entry name" value="Ribosomal_uS11_sf"/>
</dbReference>
<comment type="function">
    <text evidence="6">Located on the platform of the 30S subunit.</text>
</comment>
<keyword evidence="5 6" id="KW-0687">Ribonucleoprotein</keyword>
<keyword evidence="2 6" id="KW-0699">rRNA-binding</keyword>
<keyword evidence="3 6" id="KW-0694">RNA-binding</keyword>
<dbReference type="NCBIfam" id="NF007176">
    <property type="entry name" value="PRK09607.1"/>
    <property type="match status" value="1"/>
</dbReference>
<evidence type="ECO:0000256" key="4">
    <source>
        <dbReference type="ARBA" id="ARBA00022980"/>
    </source>
</evidence>
<dbReference type="InterPro" id="IPR001971">
    <property type="entry name" value="Ribosomal_uS11"/>
</dbReference>
<evidence type="ECO:0000256" key="2">
    <source>
        <dbReference type="ARBA" id="ARBA00022730"/>
    </source>
</evidence>
<keyword evidence="4 6" id="KW-0689">Ribosomal protein</keyword>
<proteinExistence type="inferred from homology"/>
<dbReference type="PANTHER" id="PTHR11759">
    <property type="entry name" value="40S RIBOSOMAL PROTEIN S14/30S RIBOSOMAL PROTEIN S11"/>
    <property type="match status" value="1"/>
</dbReference>
<organism evidence="8 9">
    <name type="scientific">Candidatus Lokiarchaeum ossiferum</name>
    <dbReference type="NCBI Taxonomy" id="2951803"/>
    <lineage>
        <taxon>Archaea</taxon>
        <taxon>Promethearchaeati</taxon>
        <taxon>Promethearchaeota</taxon>
        <taxon>Promethearchaeia</taxon>
        <taxon>Promethearchaeales</taxon>
        <taxon>Promethearchaeaceae</taxon>
        <taxon>Candidatus Lokiarchaeum</taxon>
    </lineage>
</organism>
<keyword evidence="9" id="KW-1185">Reference proteome</keyword>
<dbReference type="EMBL" id="CP104013">
    <property type="protein sequence ID" value="UYP48267.1"/>
    <property type="molecule type" value="Genomic_DNA"/>
</dbReference>
<dbReference type="Gene3D" id="3.30.420.80">
    <property type="entry name" value="Ribosomal protein S11"/>
    <property type="match status" value="1"/>
</dbReference>